<keyword evidence="2" id="KW-0496">Mitochondrion</keyword>
<sequence length="231" mass="28299">MVFPLMLVVKTWLGIFVFFCSSVQSIFSKKVHLYFLIQFFVVIFSFLISQKRFVFSHLFYEHCRKVCSFPFILEYLNLYVQNEKDCFLYKNRARYTKYEGSMFFLLEERFFFYNTVDSCRLLSISFEKLNESFLQNLMSWGYYSLKIQFFPQCLRMQDRYSYFDLYSLRSFWNETSFALPNIYNIVYYVEGLLIACFLEEDLDLVFFEEFFTQEDFSNFVVKHMNLLLEYE</sequence>
<keyword evidence="1" id="KW-0812">Transmembrane</keyword>
<reference evidence="2" key="1">
    <citation type="journal article" date="2006" name="RNA">
        <title>Hybrid E. coli--Mitochondrial ribonuclease P RNAs are catalytically active.</title>
        <authorList>
            <person name="Seif E."/>
            <person name="Cadieux A."/>
            <person name="Lang B.F."/>
        </authorList>
    </citation>
    <scope>NUCLEOTIDE SEQUENCE</scope>
    <source>
        <strain evidence="2">ATCC 50695</strain>
    </source>
</reference>
<reference evidence="2" key="2">
    <citation type="journal article" date="2013" name="Genome Biol. Evol.">
        <title>Strikingly bacteria-like and gene-rich mitochondrial genomes throughout jakobid protists.</title>
        <authorList>
            <person name="Burger G."/>
            <person name="Gray M.W."/>
            <person name="Forget L."/>
            <person name="Lang B.F."/>
        </authorList>
    </citation>
    <scope>NUCLEOTIDE SEQUENCE</scope>
    <source>
        <strain evidence="2">ATCC 50695</strain>
    </source>
</reference>
<geneLocation type="mitochondrion" evidence="2"/>
<feature type="transmembrane region" description="Helical" evidence="1">
    <location>
        <begin position="7"/>
        <end position="27"/>
    </location>
</feature>
<evidence type="ECO:0000313" key="2">
    <source>
        <dbReference type="EMBL" id="AGH24117.1"/>
    </source>
</evidence>
<evidence type="ECO:0000256" key="1">
    <source>
        <dbReference type="SAM" id="Phobius"/>
    </source>
</evidence>
<proteinExistence type="predicted"/>
<feature type="transmembrane region" description="Helical" evidence="1">
    <location>
        <begin position="33"/>
        <end position="49"/>
    </location>
</feature>
<dbReference type="RefSeq" id="YP_007890623.1">
    <property type="nucleotide sequence ID" value="NC_021126.1"/>
</dbReference>
<dbReference type="EMBL" id="KC353354">
    <property type="protein sequence ID" value="AGH24117.1"/>
    <property type="molecule type" value="Genomic_DNA"/>
</dbReference>
<keyword evidence="1" id="KW-0472">Membrane</keyword>
<gene>
    <name evidence="2" type="primary">orf231</name>
</gene>
<dbReference type="GeneID" id="15333023"/>
<name>M4Q9M4_9EUKA</name>
<keyword evidence="1" id="KW-1133">Transmembrane helix</keyword>
<organism evidence="2">
    <name type="scientific">Jakoba bahamiensis</name>
    <dbReference type="NCBI Taxonomy" id="221721"/>
    <lineage>
        <taxon>Eukaryota</taxon>
        <taxon>Discoba</taxon>
        <taxon>Jakobida</taxon>
        <taxon>Histionina</taxon>
        <taxon>Jakobidae</taxon>
        <taxon>Jakoba</taxon>
    </lineage>
</organism>
<protein>
    <submittedName>
        <fullName evidence="2">Uncharacterized protein</fullName>
    </submittedName>
</protein>
<accession>M4Q9M4</accession>
<dbReference type="AlphaFoldDB" id="M4Q9M4"/>